<dbReference type="Pfam" id="PF01292">
    <property type="entry name" value="Ni_hydr_CYTB"/>
    <property type="match status" value="1"/>
</dbReference>
<dbReference type="EMBL" id="CP031150">
    <property type="protein sequence ID" value="AXG07736.1"/>
    <property type="molecule type" value="Genomic_DNA"/>
</dbReference>
<dbReference type="InterPro" id="IPR016174">
    <property type="entry name" value="Di-haem_cyt_TM"/>
</dbReference>
<feature type="transmembrane region" description="Helical" evidence="7">
    <location>
        <begin position="237"/>
        <end position="258"/>
    </location>
</feature>
<feature type="transmembrane region" description="Helical" evidence="7">
    <location>
        <begin position="169"/>
        <end position="194"/>
    </location>
</feature>
<evidence type="ECO:0000256" key="6">
    <source>
        <dbReference type="SAM" id="MobiDB-lite"/>
    </source>
</evidence>
<sequence length="332" mass="36199">MTSLDHGKFTRVTTTFHSLLALDVFLLFFSGYSLTFNDELWWMVSLMGGPESVTALHRAAGFGLIALIGFWATLMITTDTGRSNFAEIMPSGDDVKAFIQDVQFALGSADERHPAAKQFAGGDPDEIPLLSYIGKGVVFIFAIELFLLTISGLLIWSKTGLMQYFGTRTAAMGFVVFHGLLGVIMLMGVMLHIFEHGFHPAFYPVEPKAFIPRELIPETHADGGIEDLTLAPSWSTISTVMGILTVVGITSVMIGSVFDEGYPVPREITIGGGPESLLLTLGINAGIFVLFVGLVLSMYGNLLRVRWERRLEEERSQPTTAADGGHPESDDD</sequence>
<accession>A0A345E6B4</accession>
<dbReference type="GO" id="GO:0005886">
    <property type="term" value="C:plasma membrane"/>
    <property type="evidence" value="ECO:0007669"/>
    <property type="project" value="UniProtKB-SubCell"/>
</dbReference>
<keyword evidence="10" id="KW-1185">Reference proteome</keyword>
<organism evidence="9 10">
    <name type="scientific">Haloplanus rubicundus</name>
    <dbReference type="NCBI Taxonomy" id="1547898"/>
    <lineage>
        <taxon>Archaea</taxon>
        <taxon>Methanobacteriati</taxon>
        <taxon>Methanobacteriota</taxon>
        <taxon>Stenosarchaea group</taxon>
        <taxon>Halobacteria</taxon>
        <taxon>Halobacteriales</taxon>
        <taxon>Haloferacaceae</taxon>
        <taxon>Haloplanus</taxon>
    </lineage>
</organism>
<dbReference type="Gene3D" id="1.20.950.20">
    <property type="entry name" value="Transmembrane di-heme cytochromes, Chain C"/>
    <property type="match status" value="1"/>
</dbReference>
<proteinExistence type="predicted"/>
<keyword evidence="5 7" id="KW-0472">Membrane</keyword>
<dbReference type="KEGG" id="haj:DU500_15595"/>
<dbReference type="GO" id="GO:0022904">
    <property type="term" value="P:respiratory electron transport chain"/>
    <property type="evidence" value="ECO:0007669"/>
    <property type="project" value="InterPro"/>
</dbReference>
<keyword evidence="2" id="KW-1003">Cell membrane</keyword>
<feature type="region of interest" description="Disordered" evidence="6">
    <location>
        <begin position="313"/>
        <end position="332"/>
    </location>
</feature>
<reference evidence="9 10" key="1">
    <citation type="submission" date="2018-07" db="EMBL/GenBank/DDBJ databases">
        <title>Genome sequences of Haloplanus sp. CBA1113.</title>
        <authorList>
            <person name="Kim Y.B."/>
            <person name="Roh S.W."/>
        </authorList>
    </citation>
    <scope>NUCLEOTIDE SEQUENCE [LARGE SCALE GENOMIC DNA]</scope>
    <source>
        <strain evidence="9 10">CBA1113</strain>
    </source>
</reference>
<feature type="domain" description="Cytochrome b561 bacterial/Ni-hydrogenase" evidence="8">
    <location>
        <begin position="9"/>
        <end position="202"/>
    </location>
</feature>
<keyword evidence="4 7" id="KW-1133">Transmembrane helix</keyword>
<evidence type="ECO:0000256" key="7">
    <source>
        <dbReference type="SAM" id="Phobius"/>
    </source>
</evidence>
<evidence type="ECO:0000313" key="10">
    <source>
        <dbReference type="Proteomes" id="UP000253273"/>
    </source>
</evidence>
<dbReference type="SUPFAM" id="SSF81342">
    <property type="entry name" value="Transmembrane di-heme cytochromes"/>
    <property type="match status" value="1"/>
</dbReference>
<protein>
    <submittedName>
        <fullName evidence="9">Cytochrome b/b6 domain-containing protein</fullName>
    </submittedName>
</protein>
<dbReference type="RefSeq" id="WP_114586858.1">
    <property type="nucleotide sequence ID" value="NZ_CP031150.1"/>
</dbReference>
<dbReference type="GO" id="GO:0009055">
    <property type="term" value="F:electron transfer activity"/>
    <property type="evidence" value="ECO:0007669"/>
    <property type="project" value="InterPro"/>
</dbReference>
<feature type="transmembrane region" description="Helical" evidence="7">
    <location>
        <begin position="278"/>
        <end position="300"/>
    </location>
</feature>
<feature type="transmembrane region" description="Helical" evidence="7">
    <location>
        <begin position="137"/>
        <end position="157"/>
    </location>
</feature>
<evidence type="ECO:0000256" key="1">
    <source>
        <dbReference type="ARBA" id="ARBA00004651"/>
    </source>
</evidence>
<feature type="transmembrane region" description="Helical" evidence="7">
    <location>
        <begin position="12"/>
        <end position="35"/>
    </location>
</feature>
<feature type="transmembrane region" description="Helical" evidence="7">
    <location>
        <begin position="55"/>
        <end position="76"/>
    </location>
</feature>
<gene>
    <name evidence="9" type="ORF">DU500_15595</name>
</gene>
<name>A0A345E6B4_9EURY</name>
<evidence type="ECO:0000256" key="2">
    <source>
        <dbReference type="ARBA" id="ARBA00022475"/>
    </source>
</evidence>
<evidence type="ECO:0000313" key="9">
    <source>
        <dbReference type="EMBL" id="AXG07736.1"/>
    </source>
</evidence>
<dbReference type="GeneID" id="37284838"/>
<evidence type="ECO:0000256" key="3">
    <source>
        <dbReference type="ARBA" id="ARBA00022692"/>
    </source>
</evidence>
<keyword evidence="3 7" id="KW-0812">Transmembrane</keyword>
<evidence type="ECO:0000256" key="4">
    <source>
        <dbReference type="ARBA" id="ARBA00022989"/>
    </source>
</evidence>
<dbReference type="InterPro" id="IPR011577">
    <property type="entry name" value="Cyt_b561_bac/Ni-Hgenase"/>
</dbReference>
<dbReference type="Proteomes" id="UP000253273">
    <property type="component" value="Chromosome"/>
</dbReference>
<evidence type="ECO:0000256" key="5">
    <source>
        <dbReference type="ARBA" id="ARBA00023136"/>
    </source>
</evidence>
<comment type="subcellular location">
    <subcellularLocation>
        <location evidence="1">Cell membrane</location>
        <topology evidence="1">Multi-pass membrane protein</topology>
    </subcellularLocation>
</comment>
<dbReference type="OrthoDB" id="145083at2157"/>
<evidence type="ECO:0000259" key="8">
    <source>
        <dbReference type="Pfam" id="PF01292"/>
    </source>
</evidence>
<dbReference type="AlphaFoldDB" id="A0A345E6B4"/>